<organism evidence="5 6">
    <name type="scientific">Paenibacillus gallinarum</name>
    <dbReference type="NCBI Taxonomy" id="2762232"/>
    <lineage>
        <taxon>Bacteria</taxon>
        <taxon>Bacillati</taxon>
        <taxon>Bacillota</taxon>
        <taxon>Bacilli</taxon>
        <taxon>Bacillales</taxon>
        <taxon>Paenibacillaceae</taxon>
        <taxon>Paenibacillus</taxon>
    </lineage>
</organism>
<evidence type="ECO:0000313" key="5">
    <source>
        <dbReference type="EMBL" id="MBD7968275.1"/>
    </source>
</evidence>
<comment type="catalytic activity">
    <reaction evidence="2 4">
        <text>glutathione + H2O = L-cysteinylglycine + L-glutamate</text>
        <dbReference type="Rhea" id="RHEA:28807"/>
        <dbReference type="ChEBI" id="CHEBI:15377"/>
        <dbReference type="ChEBI" id="CHEBI:29985"/>
        <dbReference type="ChEBI" id="CHEBI:57925"/>
        <dbReference type="ChEBI" id="CHEBI:61694"/>
        <dbReference type="EC" id="3.4.19.13"/>
    </reaction>
</comment>
<dbReference type="InterPro" id="IPR052896">
    <property type="entry name" value="GGT-like_enzyme"/>
</dbReference>
<comment type="pathway">
    <text evidence="4">Sulfur metabolism; glutathione metabolism.</text>
</comment>
<comment type="catalytic activity">
    <reaction evidence="3 4">
        <text>an N-terminal (5-L-glutamyl)-[peptide] + an alpha-amino acid = 5-L-glutamyl amino acid + an N-terminal L-alpha-aminoacyl-[peptide]</text>
        <dbReference type="Rhea" id="RHEA:23904"/>
        <dbReference type="Rhea" id="RHEA-COMP:9780"/>
        <dbReference type="Rhea" id="RHEA-COMP:9795"/>
        <dbReference type="ChEBI" id="CHEBI:77644"/>
        <dbReference type="ChEBI" id="CHEBI:78597"/>
        <dbReference type="ChEBI" id="CHEBI:78599"/>
        <dbReference type="ChEBI" id="CHEBI:78608"/>
        <dbReference type="EC" id="2.3.2.2"/>
    </reaction>
</comment>
<evidence type="ECO:0000256" key="4">
    <source>
        <dbReference type="RuleBase" id="RU368036"/>
    </source>
</evidence>
<dbReference type="Pfam" id="PF01019">
    <property type="entry name" value="G_glu_transpept"/>
    <property type="match status" value="1"/>
</dbReference>
<dbReference type="Gene3D" id="1.10.246.130">
    <property type="match status" value="1"/>
</dbReference>
<dbReference type="EC" id="2.3.2.2" evidence="4"/>
<evidence type="ECO:0000313" key="6">
    <source>
        <dbReference type="Proteomes" id="UP000608071"/>
    </source>
</evidence>
<protein>
    <recommendedName>
        <fullName evidence="4">Glutathione hydrolase proenzyme</fullName>
        <ecNumber evidence="4">2.3.2.2</ecNumber>
        <ecNumber evidence="4">3.4.19.13</ecNumber>
    </recommendedName>
    <component>
        <recommendedName>
            <fullName evidence="4">Glutathione hydrolase large chain</fullName>
        </recommendedName>
    </component>
    <component>
        <recommendedName>
            <fullName evidence="4">Glutathione hydrolase small chain</fullName>
        </recommendedName>
    </component>
</protein>
<keyword evidence="6" id="KW-1185">Reference proteome</keyword>
<comment type="subunit">
    <text evidence="4">This enzyme consists of two polypeptide chains, which are synthesized in precursor form from a single polypeptide.</text>
</comment>
<evidence type="ECO:0000256" key="1">
    <source>
        <dbReference type="ARBA" id="ARBA00001049"/>
    </source>
</evidence>
<keyword evidence="4" id="KW-0378">Hydrolase</keyword>
<evidence type="ECO:0000256" key="2">
    <source>
        <dbReference type="ARBA" id="ARBA00001089"/>
    </source>
</evidence>
<sequence length="531" mass="58877">MLNQMPIGTEVMITSPHYLSTSAGARILAQGGNAYDASIAVSITLGVVYPHMTGPGGDAFFLMYDAKSSELSGYNGTGRSPASLTRELFEQMNMTSIPRRGVLSAVTVPGVVDAWWEISQKYGCLPWEKLFDSAIQYAEKGCPISRNVHTWMLRDEAYIRADKGLSSVYIRNGKLLAEGDLFIQLDLANSLRILQSGGKEAFYKGILAETITNAVIQDGGFLQKEDFENHTGEWVTPLKVDYREYEVYQMPPNSQGYSVLMMLNMLENTNVASIDRLSAPYYHLMTEVIKKSFRDRDRYLTDPEFREIPIGDLLSKPYAKQLWEEIADSPEKAQPFLSQAMGQDTAYAAVVDREGNAVSFIQSLYYDFGSAYVPENTGIILQNRGSFFSLDPDSPNVLEPRKRTFHTLMPGMVLKDGKPYLLLGTQGGEGQPQTQLSILTAVLDYGYTIQEAISLPRWVYGRTWDVEGDELKLEQRFGIEVIEGLQAMGHEVIPLSEWDDLMGQAQGILIGPNGLLSGAADPRGDGAAIGW</sequence>
<reference evidence="5 6" key="1">
    <citation type="submission" date="2020-08" db="EMBL/GenBank/DDBJ databases">
        <title>A Genomic Blueprint of the Chicken Gut Microbiome.</title>
        <authorList>
            <person name="Gilroy R."/>
            <person name="Ravi A."/>
            <person name="Getino M."/>
            <person name="Pursley I."/>
            <person name="Horton D.L."/>
            <person name="Alikhan N.-F."/>
            <person name="Baker D."/>
            <person name="Gharbi K."/>
            <person name="Hall N."/>
            <person name="Watson M."/>
            <person name="Adriaenssens E.M."/>
            <person name="Foster-Nyarko E."/>
            <person name="Jarju S."/>
            <person name="Secka A."/>
            <person name="Antonio M."/>
            <person name="Oren A."/>
            <person name="Chaudhuri R."/>
            <person name="La Ragione R.M."/>
            <person name="Hildebrand F."/>
            <person name="Pallen M.J."/>
        </authorList>
    </citation>
    <scope>NUCLEOTIDE SEQUENCE [LARGE SCALE GENOMIC DNA]</scope>
    <source>
        <strain evidence="5 6">Sa2BVA9</strain>
    </source>
</reference>
<dbReference type="GO" id="GO:0103068">
    <property type="term" value="F:leukotriene C4 gamma-glutamyl transferase activity"/>
    <property type="evidence" value="ECO:0007669"/>
    <property type="project" value="UniProtKB-EC"/>
</dbReference>
<comment type="PTM">
    <text evidence="4">Cleaved by autocatalysis into a large and a small subunit.</text>
</comment>
<keyword evidence="4" id="KW-0317">Glutathione biosynthesis</keyword>
<dbReference type="EMBL" id="JACSQL010000003">
    <property type="protein sequence ID" value="MBD7968275.1"/>
    <property type="molecule type" value="Genomic_DNA"/>
</dbReference>
<comment type="caution">
    <text evidence="5">The sequence shown here is derived from an EMBL/GenBank/DDBJ whole genome shotgun (WGS) entry which is preliminary data.</text>
</comment>
<dbReference type="InterPro" id="IPR043138">
    <property type="entry name" value="GGT_lsub"/>
</dbReference>
<dbReference type="RefSeq" id="WP_191799518.1">
    <property type="nucleotide sequence ID" value="NZ_JACSQL010000003.1"/>
</dbReference>
<dbReference type="InterPro" id="IPR043137">
    <property type="entry name" value="GGT_ssub_C"/>
</dbReference>
<dbReference type="PANTHER" id="PTHR43881">
    <property type="entry name" value="GAMMA-GLUTAMYLTRANSPEPTIDASE (AFU_ORTHOLOGUE AFUA_4G13580)"/>
    <property type="match status" value="1"/>
</dbReference>
<dbReference type="PRINTS" id="PR01210">
    <property type="entry name" value="GGTRANSPTASE"/>
</dbReference>
<dbReference type="Gene3D" id="3.60.20.40">
    <property type="match status" value="1"/>
</dbReference>
<name>A0ABR8SXR2_9BACL</name>
<evidence type="ECO:0000256" key="3">
    <source>
        <dbReference type="ARBA" id="ARBA00047417"/>
    </source>
</evidence>
<dbReference type="NCBIfam" id="TIGR00066">
    <property type="entry name" value="g_glut_trans"/>
    <property type="match status" value="1"/>
</dbReference>
<comment type="similarity">
    <text evidence="4">Belongs to the gamma-glutamyltransferase family.</text>
</comment>
<gene>
    <name evidence="5" type="primary">ggt</name>
    <name evidence="5" type="ORF">H9647_09380</name>
</gene>
<comment type="catalytic activity">
    <reaction evidence="1 4">
        <text>an S-substituted glutathione + H2O = an S-substituted L-cysteinylglycine + L-glutamate</text>
        <dbReference type="Rhea" id="RHEA:59468"/>
        <dbReference type="ChEBI" id="CHEBI:15377"/>
        <dbReference type="ChEBI" id="CHEBI:29985"/>
        <dbReference type="ChEBI" id="CHEBI:90779"/>
        <dbReference type="ChEBI" id="CHEBI:143103"/>
        <dbReference type="EC" id="3.4.19.13"/>
    </reaction>
</comment>
<keyword evidence="4" id="KW-0865">Zymogen</keyword>
<dbReference type="InterPro" id="IPR029055">
    <property type="entry name" value="Ntn_hydrolases_N"/>
</dbReference>
<proteinExistence type="inferred from homology"/>
<dbReference type="EC" id="3.4.19.13" evidence="4"/>
<accession>A0ABR8SXR2</accession>
<dbReference type="SUPFAM" id="SSF56235">
    <property type="entry name" value="N-terminal nucleophile aminohydrolases (Ntn hydrolases)"/>
    <property type="match status" value="1"/>
</dbReference>
<dbReference type="PANTHER" id="PTHR43881:SF1">
    <property type="entry name" value="GAMMA-GLUTAMYLTRANSPEPTIDASE (AFU_ORTHOLOGUE AFUA_4G13580)"/>
    <property type="match status" value="1"/>
</dbReference>
<dbReference type="Proteomes" id="UP000608071">
    <property type="component" value="Unassembled WGS sequence"/>
</dbReference>
<keyword evidence="4 5" id="KW-0808">Transferase</keyword>
<dbReference type="InterPro" id="IPR000101">
    <property type="entry name" value="GGT_peptidase"/>
</dbReference>
<keyword evidence="4 5" id="KW-0012">Acyltransferase</keyword>